<evidence type="ECO:0000313" key="8">
    <source>
        <dbReference type="Proteomes" id="UP000245469"/>
    </source>
</evidence>
<dbReference type="Pfam" id="PF00440">
    <property type="entry name" value="TetR_N"/>
    <property type="match status" value="1"/>
</dbReference>
<dbReference type="Pfam" id="PF13305">
    <property type="entry name" value="TetR_C_33"/>
    <property type="match status" value="1"/>
</dbReference>
<evidence type="ECO:0000259" key="6">
    <source>
        <dbReference type="PROSITE" id="PS50977"/>
    </source>
</evidence>
<dbReference type="SUPFAM" id="SSF48498">
    <property type="entry name" value="Tetracyclin repressor-like, C-terminal domain"/>
    <property type="match status" value="2"/>
</dbReference>
<keyword evidence="2 4" id="KW-0238">DNA-binding</keyword>
<keyword evidence="1" id="KW-0805">Transcription regulation</keyword>
<organism evidence="7 8">
    <name type="scientific">Quadrisphaera granulorum</name>
    <dbReference type="NCBI Taxonomy" id="317664"/>
    <lineage>
        <taxon>Bacteria</taxon>
        <taxon>Bacillati</taxon>
        <taxon>Actinomycetota</taxon>
        <taxon>Actinomycetes</taxon>
        <taxon>Kineosporiales</taxon>
        <taxon>Kineosporiaceae</taxon>
        <taxon>Quadrisphaera</taxon>
    </lineage>
</organism>
<dbReference type="PANTHER" id="PTHR30055:SF243">
    <property type="entry name" value="HTH-TYPE TRANSCRIPTIONAL REGULATOR RV1816"/>
    <property type="match status" value="1"/>
</dbReference>
<evidence type="ECO:0000256" key="4">
    <source>
        <dbReference type="PROSITE-ProRule" id="PRU00335"/>
    </source>
</evidence>
<dbReference type="EMBL" id="QGDQ01000013">
    <property type="protein sequence ID" value="PWJ53257.1"/>
    <property type="molecule type" value="Genomic_DNA"/>
</dbReference>
<feature type="region of interest" description="Disordered" evidence="5">
    <location>
        <begin position="148"/>
        <end position="188"/>
    </location>
</feature>
<dbReference type="InterPro" id="IPR009057">
    <property type="entry name" value="Homeodomain-like_sf"/>
</dbReference>
<dbReference type="InterPro" id="IPR050109">
    <property type="entry name" value="HTH-type_TetR-like_transc_reg"/>
</dbReference>
<evidence type="ECO:0000256" key="1">
    <source>
        <dbReference type="ARBA" id="ARBA00023015"/>
    </source>
</evidence>
<dbReference type="GO" id="GO:0003700">
    <property type="term" value="F:DNA-binding transcription factor activity"/>
    <property type="evidence" value="ECO:0007669"/>
    <property type="project" value="TreeGrafter"/>
</dbReference>
<comment type="caution">
    <text evidence="7">The sequence shown here is derived from an EMBL/GenBank/DDBJ whole genome shotgun (WGS) entry which is preliminary data.</text>
</comment>
<accession>A0A316AT20</accession>
<evidence type="ECO:0000256" key="3">
    <source>
        <dbReference type="ARBA" id="ARBA00023163"/>
    </source>
</evidence>
<dbReference type="PRINTS" id="PR00455">
    <property type="entry name" value="HTHTETR"/>
</dbReference>
<keyword evidence="3" id="KW-0804">Transcription</keyword>
<dbReference type="PANTHER" id="PTHR30055">
    <property type="entry name" value="HTH-TYPE TRANSCRIPTIONAL REGULATOR RUTR"/>
    <property type="match status" value="1"/>
</dbReference>
<name>A0A316AT20_9ACTN</name>
<feature type="domain" description="HTH tetR-type" evidence="6">
    <location>
        <begin position="13"/>
        <end position="73"/>
    </location>
</feature>
<dbReference type="GO" id="GO:0000976">
    <property type="term" value="F:transcription cis-regulatory region binding"/>
    <property type="evidence" value="ECO:0007669"/>
    <property type="project" value="TreeGrafter"/>
</dbReference>
<evidence type="ECO:0000256" key="2">
    <source>
        <dbReference type="ARBA" id="ARBA00023125"/>
    </source>
</evidence>
<dbReference type="Gene3D" id="1.10.357.10">
    <property type="entry name" value="Tetracycline Repressor, domain 2"/>
    <property type="match status" value="1"/>
</dbReference>
<protein>
    <submittedName>
        <fullName evidence="7">TetR family transcriptional regulator</fullName>
    </submittedName>
</protein>
<dbReference type="InterPro" id="IPR036271">
    <property type="entry name" value="Tet_transcr_reg_TetR-rel_C_sf"/>
</dbReference>
<reference evidence="7 8" key="1">
    <citation type="submission" date="2018-03" db="EMBL/GenBank/DDBJ databases">
        <title>Genomic Encyclopedia of Archaeal and Bacterial Type Strains, Phase II (KMG-II): from individual species to whole genera.</title>
        <authorList>
            <person name="Goeker M."/>
        </authorList>
    </citation>
    <scope>NUCLEOTIDE SEQUENCE [LARGE SCALE GENOMIC DNA]</scope>
    <source>
        <strain evidence="7 8">DSM 44889</strain>
    </source>
</reference>
<dbReference type="Proteomes" id="UP000245469">
    <property type="component" value="Unassembled WGS sequence"/>
</dbReference>
<keyword evidence="8" id="KW-1185">Reference proteome</keyword>
<dbReference type="PROSITE" id="PS50977">
    <property type="entry name" value="HTH_TETR_2"/>
    <property type="match status" value="1"/>
</dbReference>
<evidence type="ECO:0000256" key="5">
    <source>
        <dbReference type="SAM" id="MobiDB-lite"/>
    </source>
</evidence>
<proteinExistence type="predicted"/>
<dbReference type="InterPro" id="IPR025996">
    <property type="entry name" value="MT1864/Rv1816-like_C"/>
</dbReference>
<feature type="DNA-binding region" description="H-T-H motif" evidence="4">
    <location>
        <begin position="36"/>
        <end position="55"/>
    </location>
</feature>
<dbReference type="RefSeq" id="WP_170131460.1">
    <property type="nucleotide sequence ID" value="NZ_QGDQ01000013.1"/>
</dbReference>
<sequence length="263" mass="27592">MSVVLTARERARREVTSEILAAARRQLGEVGAAALSVRAVARELGLASSAVYRYFATRDELLTALIVEAYDSSGDAVERACAAGGERTPRDRFVAGCRALRDWARTHPHEYALVYGSPVPGYRGNEKTTAAGSRSPLALLAVLADRAPHSAGHTGSDSDAGEKPKKAKKGEKPKKSEQPAGLAPTGSRPLSALLEEQAGLVVAEGGERLHGMTPEVVVAGARAWTALLGLVSSELFGQLGNTFDPADDFSEVTFAGLADDLGL</sequence>
<gene>
    <name evidence="7" type="ORF">BXY45_11315</name>
</gene>
<dbReference type="AlphaFoldDB" id="A0A316AT20"/>
<dbReference type="SUPFAM" id="SSF46689">
    <property type="entry name" value="Homeodomain-like"/>
    <property type="match status" value="1"/>
</dbReference>
<evidence type="ECO:0000313" key="7">
    <source>
        <dbReference type="EMBL" id="PWJ53257.1"/>
    </source>
</evidence>
<dbReference type="InterPro" id="IPR001647">
    <property type="entry name" value="HTH_TetR"/>
</dbReference>